<sequence>MTKLKQGLLIVLGSSIILLLLSPQTNPDFPELYKVKRLQEKIFFTLQSTPLRKVVYYRTLLNTRVQELQNLVKNRNYDYILSSSLRYSTTAGNLTELILQNDLSDQIPPTLEQFKSHQEIFRFLLIDYPTEDNDSWKYLQDDINYLTIYSGFLLE</sequence>
<protein>
    <recommendedName>
        <fullName evidence="1">DUF5667 domain-containing protein</fullName>
    </recommendedName>
</protein>
<evidence type="ECO:0000313" key="2">
    <source>
        <dbReference type="EMBL" id="OGC47742.1"/>
    </source>
</evidence>
<comment type="caution">
    <text evidence="2">The sequence shown here is derived from an EMBL/GenBank/DDBJ whole genome shotgun (WGS) entry which is preliminary data.</text>
</comment>
<evidence type="ECO:0000259" key="1">
    <source>
        <dbReference type="Pfam" id="PF18915"/>
    </source>
</evidence>
<dbReference type="InterPro" id="IPR043725">
    <property type="entry name" value="DUF5667"/>
</dbReference>
<proteinExistence type="predicted"/>
<feature type="domain" description="DUF5667" evidence="1">
    <location>
        <begin position="32"/>
        <end position="110"/>
    </location>
</feature>
<name>A0A1F4US62_UNCKA</name>
<accession>A0A1F4US62</accession>
<evidence type="ECO:0000313" key="3">
    <source>
        <dbReference type="Proteomes" id="UP000176608"/>
    </source>
</evidence>
<organism evidence="2 3">
    <name type="scientific">candidate division WWE3 bacterium RIFCSPHIGHO2_01_FULL_42_13</name>
    <dbReference type="NCBI Taxonomy" id="1802617"/>
    <lineage>
        <taxon>Bacteria</taxon>
        <taxon>Katanobacteria</taxon>
    </lineage>
</organism>
<dbReference type="AlphaFoldDB" id="A0A1F4US62"/>
<gene>
    <name evidence="2" type="ORF">A2886_01815</name>
</gene>
<reference evidence="2 3" key="1">
    <citation type="journal article" date="2016" name="Nat. Commun.">
        <title>Thousands of microbial genomes shed light on interconnected biogeochemical processes in an aquifer system.</title>
        <authorList>
            <person name="Anantharaman K."/>
            <person name="Brown C.T."/>
            <person name="Hug L.A."/>
            <person name="Sharon I."/>
            <person name="Castelle C.J."/>
            <person name="Probst A.J."/>
            <person name="Thomas B.C."/>
            <person name="Singh A."/>
            <person name="Wilkins M.J."/>
            <person name="Karaoz U."/>
            <person name="Brodie E.L."/>
            <person name="Williams K.H."/>
            <person name="Hubbard S.S."/>
            <person name="Banfield J.F."/>
        </authorList>
    </citation>
    <scope>NUCLEOTIDE SEQUENCE [LARGE SCALE GENOMIC DNA]</scope>
</reference>
<dbReference type="Pfam" id="PF18915">
    <property type="entry name" value="DUF5667"/>
    <property type="match status" value="1"/>
</dbReference>
<dbReference type="EMBL" id="MEVA01000005">
    <property type="protein sequence ID" value="OGC47742.1"/>
    <property type="molecule type" value="Genomic_DNA"/>
</dbReference>
<dbReference type="Proteomes" id="UP000176608">
    <property type="component" value="Unassembled WGS sequence"/>
</dbReference>